<sequence length="899" mass="100508">MTSIPVGEFGQRGVHFVLQQSPVKPAIPLLFCHGCELAARLVPKSLDLLAVGDEHAPAFHVVAPSFPNFGFSEAVKERGFGLDLAAEVCHNLMVTHPDLPARISKAIIYLEKKLQQWDVGASVHVDFEILVPKLLSMLEQEQLIFQFPQKQILMRLNADKLRHFDPSTVYGSQKHTLLRSLEGFIGKVDFDQIQHQKTNGSFMYSPSSTAAYLMSSSAWDDESEMYIRNAIMHGRGHGNGGVPSVFPSNTFEVTQVVSTLLQAGYTEESLDHRNVKDIALYLVGNFRAQEGLLGFAPSVLAAIDDTARAVITLDRLGRPTSPEKMLCFLDAERSHLRTYHVQDQIIPVLIQVLNRTLLTQHVTGGWSVNNIPEVNAYSILTLLALQGLPQARPLTFKIQSAIQAGRQVLAQAERQRGKPQYLWIEKVTYGSSILGETYCLAARNAPCLHNAWSDKVEKTVTTTATDAISLSEFFHRIPDYSDIPEWKILASVIEGSLYLQKLKVSRYEIFPRQQSSEDKYLNYIPCVWIIVNNCTGVLLDSTLVWDMMVILMLDFLVDEYMESVVAQLGERDIVSLQQIIRALCRNPDIDLSRESALPHTDSQLTTPSSGLEYGLSPSQPRNGYSEPLAAVSDVISTYVRAMVRYPRIQNASLADRCSLKAELEIFLLSHIDQIQDNHHFRGQDSCSLDVVKRSQNPRTNHYGWSHTTAANHTSCAVSLAFYTCRLSWNSSSGGDVFYTSHSKYMVGDLCSHLAVMTRLYNDYASIARDHAESNLNSINFPEFHSGQEGDATEANPPATGEIRARNTLLGHAQYERNCVETSFQTLVETLGKTTASAVKLQDALTLFVGVMNLFADMYVAKDLTNRAYPRLSDRMFNLFHLPCVELWELYNGVIAFNNT</sequence>
<reference evidence="3" key="1">
    <citation type="submission" date="2017-12" db="EMBL/GenBank/DDBJ databases">
        <title>Genome Sequencing Reveals a Rich Biosynthetic Potential.</title>
        <authorList>
            <person name="Bertrand R.L."/>
            <person name="Abdel-Hameed M.E."/>
            <person name="Sorensen J.L."/>
        </authorList>
    </citation>
    <scope>NUCLEOTIDE SEQUENCE</scope>
</reference>
<feature type="region of interest" description="Disordered" evidence="2">
    <location>
        <begin position="595"/>
        <end position="616"/>
    </location>
</feature>
<dbReference type="InterPro" id="IPR050148">
    <property type="entry name" value="Terpene_synthase-like"/>
</dbReference>
<evidence type="ECO:0000256" key="1">
    <source>
        <dbReference type="ARBA" id="ARBA00006333"/>
    </source>
</evidence>
<evidence type="ECO:0000313" key="3">
    <source>
        <dbReference type="EMBL" id="AUW30902.1"/>
    </source>
</evidence>
<dbReference type="SUPFAM" id="SSF53474">
    <property type="entry name" value="alpha/beta-Hydrolases"/>
    <property type="match status" value="1"/>
</dbReference>
<dbReference type="GO" id="GO:0010333">
    <property type="term" value="F:terpene synthase activity"/>
    <property type="evidence" value="ECO:0007669"/>
    <property type="project" value="InterPro"/>
</dbReference>
<dbReference type="PANTHER" id="PTHR31739">
    <property type="entry name" value="ENT-COPALYL DIPHOSPHATE SYNTHASE, CHLOROPLASTIC"/>
    <property type="match status" value="1"/>
</dbReference>
<dbReference type="Gene3D" id="1.50.10.160">
    <property type="match status" value="1"/>
</dbReference>
<dbReference type="EMBL" id="MG777481">
    <property type="protein sequence ID" value="AUW30902.1"/>
    <property type="molecule type" value="Genomic_DNA"/>
</dbReference>
<accession>A0A2K9YDI5</accession>
<dbReference type="InterPro" id="IPR029058">
    <property type="entry name" value="AB_hydrolase_fold"/>
</dbReference>
<dbReference type="PANTHER" id="PTHR31739:SF25">
    <property type="entry name" value="(E,E)-GERANYLLINALOOL SYNTHASE"/>
    <property type="match status" value="1"/>
</dbReference>
<comment type="similarity">
    <text evidence="1">Belongs to the terpene synthase family.</text>
</comment>
<proteinExistence type="inferred from homology"/>
<dbReference type="InterPro" id="IPR008930">
    <property type="entry name" value="Terpenoid_cyclase/PrenylTrfase"/>
</dbReference>
<evidence type="ECO:0000256" key="2">
    <source>
        <dbReference type="SAM" id="MobiDB-lite"/>
    </source>
</evidence>
<name>A0A2K9YDI5_CLAUC</name>
<dbReference type="GO" id="GO:0016102">
    <property type="term" value="P:diterpenoid biosynthetic process"/>
    <property type="evidence" value="ECO:0007669"/>
    <property type="project" value="TreeGrafter"/>
</dbReference>
<dbReference type="AlphaFoldDB" id="A0A2K9YDI5"/>
<feature type="compositionally biased region" description="Polar residues" evidence="2">
    <location>
        <begin position="600"/>
        <end position="609"/>
    </location>
</feature>
<protein>
    <submittedName>
        <fullName evidence="3">Putative ent-kaurene synthase</fullName>
    </submittedName>
</protein>
<dbReference type="GO" id="GO:0000287">
    <property type="term" value="F:magnesium ion binding"/>
    <property type="evidence" value="ECO:0007669"/>
    <property type="project" value="TreeGrafter"/>
</dbReference>
<organism evidence="3">
    <name type="scientific">Cladonia uncialis subsp. uncialis</name>
    <dbReference type="NCBI Taxonomy" id="180999"/>
    <lineage>
        <taxon>Eukaryota</taxon>
        <taxon>Fungi</taxon>
        <taxon>Dikarya</taxon>
        <taxon>Ascomycota</taxon>
        <taxon>Pezizomycotina</taxon>
        <taxon>Lecanoromycetes</taxon>
        <taxon>OSLEUM clade</taxon>
        <taxon>Lecanoromycetidae</taxon>
        <taxon>Lecanorales</taxon>
        <taxon>Lecanorineae</taxon>
        <taxon>Cladoniaceae</taxon>
        <taxon>Cladonia</taxon>
    </lineage>
</organism>
<dbReference type="SUPFAM" id="SSF48239">
    <property type="entry name" value="Terpenoid cyclases/Protein prenyltransferases"/>
    <property type="match status" value="1"/>
</dbReference>